<reference evidence="1" key="1">
    <citation type="submission" date="2021-05" db="EMBL/GenBank/DDBJ databases">
        <authorList>
            <person name="Shixuan H."/>
        </authorList>
    </citation>
    <scope>NUCLEOTIDE SEQUENCE</scope>
</reference>
<proteinExistence type="predicted"/>
<accession>A0A8E6YIA5</accession>
<evidence type="ECO:0000313" key="2">
    <source>
        <dbReference type="Proteomes" id="UP000681521"/>
    </source>
</evidence>
<dbReference type="Proteomes" id="UP000681521">
    <property type="component" value="Segment"/>
</dbReference>
<evidence type="ECO:0000313" key="1">
    <source>
        <dbReference type="EMBL" id="QVU02064.1"/>
    </source>
</evidence>
<sequence length="74" mass="8612">MTNLELIEKLDKDTYNMTQDFLKKGVTQHEIDLYVTKGVTMYLMLLKEYGENIDKHIEKGKNTMERLEVTGGTL</sequence>
<dbReference type="EMBL" id="MZ182246">
    <property type="protein sequence ID" value="QVU02064.1"/>
    <property type="molecule type" value="Genomic_DNA"/>
</dbReference>
<name>A0A8E6YIA5_9CAUD</name>
<organism evidence="1 2">
    <name type="scientific">Enterococcus phage vB_EfaS_785CS</name>
    <dbReference type="NCBI Taxonomy" id="2836121"/>
    <lineage>
        <taxon>Viruses</taxon>
        <taxon>Duplodnaviria</taxon>
        <taxon>Heunggongvirae</taxon>
        <taxon>Uroviricota</taxon>
        <taxon>Caudoviricetes</taxon>
        <taxon>Efquatrovirus</taxon>
        <taxon>Efquatrovirus LY0322</taxon>
    </lineage>
</organism>
<protein>
    <submittedName>
        <fullName evidence="1">Uncharacterized protein</fullName>
    </submittedName>
</protein>